<dbReference type="InterPro" id="IPR000014">
    <property type="entry name" value="PAS"/>
</dbReference>
<gene>
    <name evidence="7" type="ORF">J3U88_15155</name>
</gene>
<dbReference type="NCBIfam" id="TIGR00229">
    <property type="entry name" value="sensory_box"/>
    <property type="match status" value="1"/>
</dbReference>
<dbReference type="PRINTS" id="PR00449">
    <property type="entry name" value="RASTRNSFRMNG"/>
</dbReference>
<dbReference type="Gene3D" id="3.40.50.300">
    <property type="entry name" value="P-loop containing nucleotide triphosphate hydrolases"/>
    <property type="match status" value="1"/>
</dbReference>
<comment type="caution">
    <text evidence="7">The sequence shown here is derived from an EMBL/GenBank/DDBJ whole genome shotgun (WGS) entry which is preliminary data.</text>
</comment>
<feature type="domain" description="Histidine kinase" evidence="4">
    <location>
        <begin position="465"/>
        <end position="632"/>
    </location>
</feature>
<dbReference type="PROSITE" id="PS50113">
    <property type="entry name" value="PAC"/>
    <property type="match status" value="1"/>
</dbReference>
<evidence type="ECO:0000259" key="4">
    <source>
        <dbReference type="PROSITE" id="PS50109"/>
    </source>
</evidence>
<name>A0A8J7Q8S1_9BACT</name>
<dbReference type="AlphaFoldDB" id="A0A8J7Q8S1"/>
<dbReference type="SMART" id="SM00387">
    <property type="entry name" value="HATPase_c"/>
    <property type="match status" value="1"/>
</dbReference>
<dbReference type="InterPro" id="IPR036890">
    <property type="entry name" value="HATPase_C_sf"/>
</dbReference>
<dbReference type="PANTHER" id="PTHR42708:SF1">
    <property type="entry name" value="GLIDING MOTILITY PROTEIN MGLA"/>
    <property type="match status" value="1"/>
</dbReference>
<dbReference type="InterPro" id="IPR052705">
    <property type="entry name" value="Gliding_Motility_GTPase"/>
</dbReference>
<feature type="domain" description="PAC" evidence="6">
    <location>
        <begin position="387"/>
        <end position="439"/>
    </location>
</feature>
<dbReference type="Proteomes" id="UP000664417">
    <property type="component" value="Unassembled WGS sequence"/>
</dbReference>
<dbReference type="GO" id="GO:0006355">
    <property type="term" value="P:regulation of DNA-templated transcription"/>
    <property type="evidence" value="ECO:0007669"/>
    <property type="project" value="InterPro"/>
</dbReference>
<dbReference type="SUPFAM" id="SSF55874">
    <property type="entry name" value="ATPase domain of HSP90 chaperone/DNA topoisomerase II/histidine kinase"/>
    <property type="match status" value="1"/>
</dbReference>
<sequence length="632" mass="71302">MVQFNTKDNEILVKIVFYGPGLSGKTTNLQKLHEMMQPNQRTDLFSVNTMEDRTLFFDLLPMDLGYVYGNSIKLQIYTVPGQVHYDSTRRIVLSGADGVVFIADSDPAKIQENVQSINNLHHNLQANRLNIKEVPLVLQYNKRDLPNAMPVDALNQKLNFRNVPYFEGVAVNGLGVLETFSETVKQTVRYIFEKYQLSKGIKNIDSVIEKLETSLLANAKQVVGVKKDPAQIPDVENTNTERSGRTVLKYTHNIDQDDEEGKEQLLKKALTSNMDTARLFGDLKKSKEAIAKKNEELNALYKKLEKSNADNLKIRRFLESLVNFAGEAIVTFNELWLIQNWNQAAEELFGYPREAVLNQNINILFPDESMADLNRVLTFVVSGKVVRGFETKLKTEKNEVIPVNITFSPIKNQNNTIVAFTAIVRDLSFMTKMNAMLYALQRYEPTANLLPDLLKQARDQAAIPENTNQLFEELQRLSGPPANTTEPTNINQLIETAHNLLHARLASRRIAWMAQLFPNMPQLLLDRQQITQAILNLLLNAIDSLEEQPNGKLTVGSHFANGEVLVQIIDNGSGMAPEELDRILDPVFDDRKSIPGIRLNATKDILRLNDATMRIDSAPGKGTKATLRFKAN</sequence>
<dbReference type="InterPro" id="IPR035965">
    <property type="entry name" value="PAS-like_dom_sf"/>
</dbReference>
<evidence type="ECO:0000256" key="3">
    <source>
        <dbReference type="SAM" id="Coils"/>
    </source>
</evidence>
<dbReference type="InterPro" id="IPR005467">
    <property type="entry name" value="His_kinase_dom"/>
</dbReference>
<dbReference type="GO" id="GO:0005525">
    <property type="term" value="F:GTP binding"/>
    <property type="evidence" value="ECO:0007669"/>
    <property type="project" value="UniProtKB-KW"/>
</dbReference>
<dbReference type="InterPro" id="IPR027417">
    <property type="entry name" value="P-loop_NTPase"/>
</dbReference>
<proteinExistence type="predicted"/>
<dbReference type="Pfam" id="PF00989">
    <property type="entry name" value="PAS"/>
    <property type="match status" value="1"/>
</dbReference>
<feature type="domain" description="PAS" evidence="5">
    <location>
        <begin position="314"/>
        <end position="384"/>
    </location>
</feature>
<accession>A0A8J7Q8S1</accession>
<evidence type="ECO:0000259" key="5">
    <source>
        <dbReference type="PROSITE" id="PS50112"/>
    </source>
</evidence>
<dbReference type="SUPFAM" id="SSF52540">
    <property type="entry name" value="P-loop containing nucleoside triphosphate hydrolases"/>
    <property type="match status" value="1"/>
</dbReference>
<keyword evidence="3" id="KW-0175">Coiled coil</keyword>
<keyword evidence="2" id="KW-0342">GTP-binding</keyword>
<dbReference type="InterPro" id="IPR003594">
    <property type="entry name" value="HATPase_dom"/>
</dbReference>
<feature type="coiled-coil region" evidence="3">
    <location>
        <begin position="283"/>
        <end position="310"/>
    </location>
</feature>
<dbReference type="CDD" id="cd00882">
    <property type="entry name" value="Ras_like_GTPase"/>
    <property type="match status" value="1"/>
</dbReference>
<dbReference type="CDD" id="cd00130">
    <property type="entry name" value="PAS"/>
    <property type="match status" value="1"/>
</dbReference>
<dbReference type="EMBL" id="JAFREP010000014">
    <property type="protein sequence ID" value="MBO1319812.1"/>
    <property type="molecule type" value="Genomic_DNA"/>
</dbReference>
<protein>
    <submittedName>
        <fullName evidence="7">PAS domain S-box protein</fullName>
    </submittedName>
</protein>
<dbReference type="SMART" id="SM00091">
    <property type="entry name" value="PAS"/>
    <property type="match status" value="1"/>
</dbReference>
<keyword evidence="8" id="KW-1185">Reference proteome</keyword>
<dbReference type="GO" id="GO:0003924">
    <property type="term" value="F:GTPase activity"/>
    <property type="evidence" value="ECO:0007669"/>
    <property type="project" value="InterPro"/>
</dbReference>
<dbReference type="RefSeq" id="WP_207859716.1">
    <property type="nucleotide sequence ID" value="NZ_JAFREP010000014.1"/>
</dbReference>
<evidence type="ECO:0000256" key="2">
    <source>
        <dbReference type="ARBA" id="ARBA00023134"/>
    </source>
</evidence>
<dbReference type="InterPro" id="IPR013767">
    <property type="entry name" value="PAS_fold"/>
</dbReference>
<dbReference type="InterPro" id="IPR006689">
    <property type="entry name" value="Small_GTPase_ARF/SAR"/>
</dbReference>
<dbReference type="PROSITE" id="PS50112">
    <property type="entry name" value="PAS"/>
    <property type="match status" value="1"/>
</dbReference>
<dbReference type="InterPro" id="IPR000700">
    <property type="entry name" value="PAS-assoc_C"/>
</dbReference>
<organism evidence="7 8">
    <name type="scientific">Acanthopleuribacter pedis</name>
    <dbReference type="NCBI Taxonomy" id="442870"/>
    <lineage>
        <taxon>Bacteria</taxon>
        <taxon>Pseudomonadati</taxon>
        <taxon>Acidobacteriota</taxon>
        <taxon>Holophagae</taxon>
        <taxon>Acanthopleuribacterales</taxon>
        <taxon>Acanthopleuribacteraceae</taxon>
        <taxon>Acanthopleuribacter</taxon>
    </lineage>
</organism>
<dbReference type="PROSITE" id="PS50109">
    <property type="entry name" value="HIS_KIN"/>
    <property type="match status" value="1"/>
</dbReference>
<evidence type="ECO:0000259" key="6">
    <source>
        <dbReference type="PROSITE" id="PS50113"/>
    </source>
</evidence>
<evidence type="ECO:0000313" key="7">
    <source>
        <dbReference type="EMBL" id="MBO1319812.1"/>
    </source>
</evidence>
<dbReference type="PANTHER" id="PTHR42708">
    <property type="entry name" value="ATP/GTP-BINDING PROTEIN-RELATED"/>
    <property type="match status" value="1"/>
</dbReference>
<dbReference type="Pfam" id="PF02518">
    <property type="entry name" value="HATPase_c"/>
    <property type="match status" value="1"/>
</dbReference>
<dbReference type="Pfam" id="PF00025">
    <property type="entry name" value="Arf"/>
    <property type="match status" value="1"/>
</dbReference>
<dbReference type="Gene3D" id="3.30.565.10">
    <property type="entry name" value="Histidine kinase-like ATPase, C-terminal domain"/>
    <property type="match status" value="1"/>
</dbReference>
<keyword evidence="1" id="KW-0547">Nucleotide-binding</keyword>
<evidence type="ECO:0000313" key="8">
    <source>
        <dbReference type="Proteomes" id="UP000664417"/>
    </source>
</evidence>
<evidence type="ECO:0000256" key="1">
    <source>
        <dbReference type="ARBA" id="ARBA00022741"/>
    </source>
</evidence>
<reference evidence="7" key="1">
    <citation type="submission" date="2021-03" db="EMBL/GenBank/DDBJ databases">
        <authorList>
            <person name="Wang G."/>
        </authorList>
    </citation>
    <scope>NUCLEOTIDE SEQUENCE</scope>
    <source>
        <strain evidence="7">KCTC 12899</strain>
    </source>
</reference>
<dbReference type="Gene3D" id="3.30.450.20">
    <property type="entry name" value="PAS domain"/>
    <property type="match status" value="1"/>
</dbReference>
<dbReference type="SUPFAM" id="SSF55785">
    <property type="entry name" value="PYP-like sensor domain (PAS domain)"/>
    <property type="match status" value="1"/>
</dbReference>